<sequence length="561" mass="62342">MVSQMELEPSGSNAVARRGPSSVTSSSRHRRGRRQGGGYVSNEFPEFSHTGDVEILVKVGSRTNRYLLHRLILTQCSGFFEASTSQEWSRAEEVGGGGELARIGEDSEKGSARNNREVKKRWRYELDTGVGNDDIPMLVQKENTAVSLFGANDAKPPPVRNKPPTSNPSFFRSVANLTMTSSHGHAPSAPISHEDQEILTDYDNLFRIFYNYPPALDAVDIATAYRHCKSLLTLADLYDALAVVGPRIDHHLLQFNSRLWKQIAKYPSSYLRLGYLAQSKTIFQESLIHVVGAWPQGERHIRAQLPDSVLEIIEDKVEDLADMVGKVEGKLFRLSLTTSRGERVTPYNSHLDWLVISLFRSWLADATSPPPPPAPTSRSHQPPRSSNGHNHHSRTNTTSSASGTTTQTQLVLSPTSSASHHNNHPSAPSTTPPTSHIGRAFRTIGADPSTYLGHEESSHHNNHPSAPSTTPPTSHIGRAFRTIGADPSTYLGHEECKRFLKLTPEVYSRDNMKKFERRMEEIKGLAREVVRPLMRSYLLGTADSGFLSCVRVGERDFVWLE</sequence>
<dbReference type="PANTHER" id="PTHR38119">
    <property type="entry name" value="BTB DOMAIN-CONTAINING PROTEIN-RELATED"/>
    <property type="match status" value="1"/>
</dbReference>
<evidence type="ECO:0008006" key="4">
    <source>
        <dbReference type="Google" id="ProtNLM"/>
    </source>
</evidence>
<dbReference type="Proteomes" id="UP000696280">
    <property type="component" value="Unassembled WGS sequence"/>
</dbReference>
<evidence type="ECO:0000256" key="1">
    <source>
        <dbReference type="SAM" id="MobiDB-lite"/>
    </source>
</evidence>
<feature type="region of interest" description="Disordered" evidence="1">
    <location>
        <begin position="366"/>
        <end position="478"/>
    </location>
</feature>
<feature type="compositionally biased region" description="Low complexity" evidence="1">
    <location>
        <begin position="463"/>
        <end position="474"/>
    </location>
</feature>
<evidence type="ECO:0000313" key="3">
    <source>
        <dbReference type="Proteomes" id="UP000696280"/>
    </source>
</evidence>
<reference evidence="2" key="1">
    <citation type="submission" date="2021-07" db="EMBL/GenBank/DDBJ databases">
        <authorList>
            <person name="Durling M."/>
        </authorList>
    </citation>
    <scope>NUCLEOTIDE SEQUENCE</scope>
</reference>
<keyword evidence="3" id="KW-1185">Reference proteome</keyword>
<accession>A0A9N9L2H7</accession>
<feature type="compositionally biased region" description="Low complexity" evidence="1">
    <location>
        <begin position="395"/>
        <end position="435"/>
    </location>
</feature>
<protein>
    <recommendedName>
        <fullName evidence="4">BTB domain-containing protein</fullName>
    </recommendedName>
</protein>
<proteinExistence type="predicted"/>
<name>A0A9N9L2H7_9HELO</name>
<feature type="compositionally biased region" description="Polar residues" evidence="1">
    <location>
        <begin position="378"/>
        <end position="388"/>
    </location>
</feature>
<evidence type="ECO:0000313" key="2">
    <source>
        <dbReference type="EMBL" id="CAG8955842.1"/>
    </source>
</evidence>
<dbReference type="PANTHER" id="PTHR38119:SF1">
    <property type="entry name" value="BTB DOMAIN-CONTAINING PROTEIN"/>
    <property type="match status" value="1"/>
</dbReference>
<dbReference type="AlphaFoldDB" id="A0A9N9L2H7"/>
<feature type="compositionally biased region" description="Low complexity" evidence="1">
    <location>
        <begin position="17"/>
        <end position="26"/>
    </location>
</feature>
<dbReference type="OrthoDB" id="5280838at2759"/>
<dbReference type="EMBL" id="CAJVRL010000066">
    <property type="protein sequence ID" value="CAG8955842.1"/>
    <property type="molecule type" value="Genomic_DNA"/>
</dbReference>
<gene>
    <name evidence="2" type="ORF">HYFRA_00011711</name>
</gene>
<feature type="region of interest" description="Disordered" evidence="1">
    <location>
        <begin position="1"/>
        <end position="43"/>
    </location>
</feature>
<organism evidence="2 3">
    <name type="scientific">Hymenoscyphus fraxineus</name>
    <dbReference type="NCBI Taxonomy" id="746836"/>
    <lineage>
        <taxon>Eukaryota</taxon>
        <taxon>Fungi</taxon>
        <taxon>Dikarya</taxon>
        <taxon>Ascomycota</taxon>
        <taxon>Pezizomycotina</taxon>
        <taxon>Leotiomycetes</taxon>
        <taxon>Helotiales</taxon>
        <taxon>Helotiaceae</taxon>
        <taxon>Hymenoscyphus</taxon>
    </lineage>
</organism>
<comment type="caution">
    <text evidence="2">The sequence shown here is derived from an EMBL/GenBank/DDBJ whole genome shotgun (WGS) entry which is preliminary data.</text>
</comment>